<evidence type="ECO:0000259" key="4">
    <source>
        <dbReference type="PROSITE" id="PS50975"/>
    </source>
</evidence>
<dbReference type="SUPFAM" id="SSF56059">
    <property type="entry name" value="Glutathione synthetase ATP-binding domain-like"/>
    <property type="match status" value="1"/>
</dbReference>
<feature type="domain" description="ATP-grasp" evidence="4">
    <location>
        <begin position="121"/>
        <end position="390"/>
    </location>
</feature>
<evidence type="ECO:0000256" key="1">
    <source>
        <dbReference type="ARBA" id="ARBA00010871"/>
    </source>
</evidence>
<dbReference type="PANTHER" id="PTHR23132">
    <property type="entry name" value="D-ALANINE--D-ALANINE LIGASE"/>
    <property type="match status" value="1"/>
</dbReference>
<name>A0ABQ8URX6_9EUKA</name>
<dbReference type="EMBL" id="JAPMOS010000005">
    <property type="protein sequence ID" value="KAJ4461890.1"/>
    <property type="molecule type" value="Genomic_DNA"/>
</dbReference>
<keyword evidence="3" id="KW-0547">Nucleotide-binding</keyword>
<protein>
    <submittedName>
        <fullName evidence="5">D-alanine--D-alanine ligase</fullName>
    </submittedName>
</protein>
<keyword evidence="2 5" id="KW-0436">Ligase</keyword>
<reference evidence="5" key="1">
    <citation type="journal article" date="2022" name="bioRxiv">
        <title>Genomics of Preaxostyla Flagellates Illuminates Evolutionary Transitions and the Path Towards Mitochondrial Loss.</title>
        <authorList>
            <person name="Novak L.V.F."/>
            <person name="Treitli S.C."/>
            <person name="Pyrih J."/>
            <person name="Halakuc P."/>
            <person name="Pipaliya S.V."/>
            <person name="Vacek V."/>
            <person name="Brzon O."/>
            <person name="Soukal P."/>
            <person name="Eme L."/>
            <person name="Dacks J.B."/>
            <person name="Karnkowska A."/>
            <person name="Elias M."/>
            <person name="Hampl V."/>
        </authorList>
    </citation>
    <scope>NUCLEOTIDE SEQUENCE</scope>
    <source>
        <strain evidence="5">RCP-MX</strain>
    </source>
</reference>
<dbReference type="PANTHER" id="PTHR23132:SF23">
    <property type="entry name" value="D-ALANINE--D-ALANINE LIGASE B"/>
    <property type="match status" value="1"/>
</dbReference>
<evidence type="ECO:0000313" key="6">
    <source>
        <dbReference type="Proteomes" id="UP001141327"/>
    </source>
</evidence>
<evidence type="ECO:0000313" key="5">
    <source>
        <dbReference type="EMBL" id="KAJ4461890.1"/>
    </source>
</evidence>
<dbReference type="Gene3D" id="3.30.470.20">
    <property type="entry name" value="ATP-grasp fold, B domain"/>
    <property type="match status" value="1"/>
</dbReference>
<keyword evidence="6" id="KW-1185">Reference proteome</keyword>
<accession>A0ABQ8URX6</accession>
<sequence>MSFTLSPVTFATRPTVLVVFEAPPEDGVQLTSDSALDEVHLVANALRQFPDIKEVAEVPIRNGLDLADVIRPYYDPAKPYQTVLFNMLENLPVQRTIGALCETMDLPVTDSTYPLGKMEMKAIFRAHGIRVPAGGIIPYGTTDLVASTHACLTRLLKDLSYYEEDYRAQALTPGKFGTLTVIAKNVGSDGSEGISQANVIVLQPNPADGGATYQVQALVDLVRSLQGTYHQTVLVEQFIEGREFNLSLLEKWTEDPAAPGGARREAHVLPLAEIESHPTAEALAHGFRNVVTYEAKWMSESHDGMALERRVPALNVSPTLAEELRGAALGAWHALGLNDYARVDIRVDSRERAYVLEANFPPCIDPDAGFPCALHEGGIAFPDFLRQMVFNAQLRASLNRQRISKVRASVLKAAAALGDVIALNKCKQHAEAAVRSGEQ</sequence>
<dbReference type="InterPro" id="IPR011761">
    <property type="entry name" value="ATP-grasp"/>
</dbReference>
<keyword evidence="3" id="KW-0067">ATP-binding</keyword>
<proteinExistence type="inferred from homology"/>
<organism evidence="5 6">
    <name type="scientific">Paratrimastix pyriformis</name>
    <dbReference type="NCBI Taxonomy" id="342808"/>
    <lineage>
        <taxon>Eukaryota</taxon>
        <taxon>Metamonada</taxon>
        <taxon>Preaxostyla</taxon>
        <taxon>Paratrimastigidae</taxon>
        <taxon>Paratrimastix</taxon>
    </lineage>
</organism>
<dbReference type="GO" id="GO:0016874">
    <property type="term" value="F:ligase activity"/>
    <property type="evidence" value="ECO:0007669"/>
    <property type="project" value="UniProtKB-KW"/>
</dbReference>
<dbReference type="Proteomes" id="UP001141327">
    <property type="component" value="Unassembled WGS sequence"/>
</dbReference>
<evidence type="ECO:0000256" key="2">
    <source>
        <dbReference type="ARBA" id="ARBA00022598"/>
    </source>
</evidence>
<gene>
    <name evidence="5" type="ORF">PAPYR_1583</name>
</gene>
<comment type="caution">
    <text evidence="5">The sequence shown here is derived from an EMBL/GenBank/DDBJ whole genome shotgun (WGS) entry which is preliminary data.</text>
</comment>
<comment type="similarity">
    <text evidence="1">Belongs to the D-alanine--D-alanine ligase family.</text>
</comment>
<evidence type="ECO:0000256" key="3">
    <source>
        <dbReference type="PROSITE-ProRule" id="PRU00409"/>
    </source>
</evidence>
<dbReference type="InterPro" id="IPR011095">
    <property type="entry name" value="Dala_Dala_lig_C"/>
</dbReference>
<dbReference type="Pfam" id="PF07478">
    <property type="entry name" value="Dala_Dala_lig_C"/>
    <property type="match status" value="1"/>
</dbReference>
<dbReference type="PROSITE" id="PS50975">
    <property type="entry name" value="ATP_GRASP"/>
    <property type="match status" value="1"/>
</dbReference>